<gene>
    <name evidence="2" type="ORF">FPE_LOCUS21341</name>
</gene>
<keyword evidence="1" id="KW-0812">Transmembrane</keyword>
<reference evidence="2" key="1">
    <citation type="submission" date="2023-05" db="EMBL/GenBank/DDBJ databases">
        <authorList>
            <person name="Huff M."/>
        </authorList>
    </citation>
    <scope>NUCLEOTIDE SEQUENCE</scope>
</reference>
<name>A0AAD1ZPZ4_9LAMI</name>
<evidence type="ECO:0000256" key="1">
    <source>
        <dbReference type="SAM" id="Phobius"/>
    </source>
</evidence>
<keyword evidence="1" id="KW-1133">Transmembrane helix</keyword>
<evidence type="ECO:0000313" key="3">
    <source>
        <dbReference type="Proteomes" id="UP000834106"/>
    </source>
</evidence>
<keyword evidence="3" id="KW-1185">Reference proteome</keyword>
<protein>
    <submittedName>
        <fullName evidence="2">Uncharacterized protein</fullName>
    </submittedName>
</protein>
<evidence type="ECO:0000313" key="2">
    <source>
        <dbReference type="EMBL" id="CAI9773911.1"/>
    </source>
</evidence>
<accession>A0AAD1ZPZ4</accession>
<dbReference type="AlphaFoldDB" id="A0AAD1ZPZ4"/>
<sequence>MEISSSRKNNGRTAVVPLSVSILFLFKRALLIIYIMEAVIAPIFNYHTSNRPHYQDISSQRSQFSSSFDDGCNNCTLAILSARDNLLNQFNVNENGIEKSVCLIAIIISMTAGMIEDFSTINDFYGCLLWLDQHYICSIFIKRKIHEEFPPCQDIDILPYFGSSYLINLSVDHADIAYHADNIYNQES</sequence>
<organism evidence="2 3">
    <name type="scientific">Fraxinus pennsylvanica</name>
    <dbReference type="NCBI Taxonomy" id="56036"/>
    <lineage>
        <taxon>Eukaryota</taxon>
        <taxon>Viridiplantae</taxon>
        <taxon>Streptophyta</taxon>
        <taxon>Embryophyta</taxon>
        <taxon>Tracheophyta</taxon>
        <taxon>Spermatophyta</taxon>
        <taxon>Magnoliopsida</taxon>
        <taxon>eudicotyledons</taxon>
        <taxon>Gunneridae</taxon>
        <taxon>Pentapetalae</taxon>
        <taxon>asterids</taxon>
        <taxon>lamiids</taxon>
        <taxon>Lamiales</taxon>
        <taxon>Oleaceae</taxon>
        <taxon>Oleeae</taxon>
        <taxon>Fraxinus</taxon>
    </lineage>
</organism>
<feature type="transmembrane region" description="Helical" evidence="1">
    <location>
        <begin position="20"/>
        <end position="44"/>
    </location>
</feature>
<keyword evidence="1" id="KW-0472">Membrane</keyword>
<proteinExistence type="predicted"/>
<dbReference type="EMBL" id="OU503048">
    <property type="protein sequence ID" value="CAI9773911.1"/>
    <property type="molecule type" value="Genomic_DNA"/>
</dbReference>
<dbReference type="Proteomes" id="UP000834106">
    <property type="component" value="Chromosome 13"/>
</dbReference>